<protein>
    <submittedName>
        <fullName evidence="1">Uncharacterized protein</fullName>
    </submittedName>
</protein>
<sequence length="66" mass="7138">MSIAPQIMAAISGAIEAYLLEEEAMLAQAAQAVPPGPPPPPLNLWGLSGRQWSMQRRALLQSRSLR</sequence>
<accession>A0A7V4LCP7</accession>
<dbReference type="AlphaFoldDB" id="A0A7V4LCP7"/>
<name>A0A7V4LCP7_9BACT</name>
<gene>
    <name evidence="1" type="ORF">ENT08_03565</name>
</gene>
<organism evidence="1">
    <name type="scientific">Desulfobacca acetoxidans</name>
    <dbReference type="NCBI Taxonomy" id="60893"/>
    <lineage>
        <taxon>Bacteria</taxon>
        <taxon>Pseudomonadati</taxon>
        <taxon>Thermodesulfobacteriota</taxon>
        <taxon>Desulfobaccia</taxon>
        <taxon>Desulfobaccales</taxon>
        <taxon>Desulfobaccaceae</taxon>
        <taxon>Desulfobacca</taxon>
    </lineage>
</organism>
<dbReference type="EMBL" id="DSXI01000205">
    <property type="protein sequence ID" value="HGS04802.1"/>
    <property type="molecule type" value="Genomic_DNA"/>
</dbReference>
<proteinExistence type="predicted"/>
<reference evidence="1" key="1">
    <citation type="journal article" date="2020" name="mSystems">
        <title>Genome- and Community-Level Interaction Insights into Carbon Utilization and Element Cycling Functions of Hydrothermarchaeota in Hydrothermal Sediment.</title>
        <authorList>
            <person name="Zhou Z."/>
            <person name="Liu Y."/>
            <person name="Xu W."/>
            <person name="Pan J."/>
            <person name="Luo Z.H."/>
            <person name="Li M."/>
        </authorList>
    </citation>
    <scope>NUCLEOTIDE SEQUENCE [LARGE SCALE GENOMIC DNA]</scope>
    <source>
        <strain evidence="1">SpSt-548</strain>
    </source>
</reference>
<evidence type="ECO:0000313" key="1">
    <source>
        <dbReference type="EMBL" id="HGS04802.1"/>
    </source>
</evidence>
<comment type="caution">
    <text evidence="1">The sequence shown here is derived from an EMBL/GenBank/DDBJ whole genome shotgun (WGS) entry which is preliminary data.</text>
</comment>